<dbReference type="Pfam" id="PF08161">
    <property type="entry name" value="RRP12_HEAT"/>
    <property type="match status" value="1"/>
</dbReference>
<evidence type="ECO:0000256" key="2">
    <source>
        <dbReference type="SAM" id="MobiDB-lite"/>
    </source>
</evidence>
<accession>A0AAV1D0V9</accession>
<feature type="region of interest" description="Disordered" evidence="2">
    <location>
        <begin position="1084"/>
        <end position="1149"/>
    </location>
</feature>
<evidence type="ECO:0000259" key="3">
    <source>
        <dbReference type="Pfam" id="PF08161"/>
    </source>
</evidence>
<feature type="compositionally biased region" description="Basic and acidic residues" evidence="2">
    <location>
        <begin position="1031"/>
        <end position="1040"/>
    </location>
</feature>
<organism evidence="5 6">
    <name type="scientific">Oldenlandia corymbosa var. corymbosa</name>
    <dbReference type="NCBI Taxonomy" id="529605"/>
    <lineage>
        <taxon>Eukaryota</taxon>
        <taxon>Viridiplantae</taxon>
        <taxon>Streptophyta</taxon>
        <taxon>Embryophyta</taxon>
        <taxon>Tracheophyta</taxon>
        <taxon>Spermatophyta</taxon>
        <taxon>Magnoliopsida</taxon>
        <taxon>eudicotyledons</taxon>
        <taxon>Gunneridae</taxon>
        <taxon>Pentapetalae</taxon>
        <taxon>asterids</taxon>
        <taxon>lamiids</taxon>
        <taxon>Gentianales</taxon>
        <taxon>Rubiaceae</taxon>
        <taxon>Rubioideae</taxon>
        <taxon>Spermacoceae</taxon>
        <taxon>Hedyotis-Oldenlandia complex</taxon>
        <taxon>Oldenlandia</taxon>
    </lineage>
</organism>
<name>A0AAV1D0V9_OLDCO</name>
<feature type="domain" description="RRP12 HEAT" evidence="3">
    <location>
        <begin position="348"/>
        <end position="663"/>
    </location>
</feature>
<keyword evidence="6" id="KW-1185">Reference proteome</keyword>
<evidence type="ECO:0000313" key="5">
    <source>
        <dbReference type="EMBL" id="CAI9100785.1"/>
    </source>
</evidence>
<dbReference type="SUPFAM" id="SSF48371">
    <property type="entry name" value="ARM repeat"/>
    <property type="match status" value="1"/>
</dbReference>
<dbReference type="Proteomes" id="UP001161247">
    <property type="component" value="Chromosome 3"/>
</dbReference>
<evidence type="ECO:0000313" key="6">
    <source>
        <dbReference type="Proteomes" id="UP001161247"/>
    </source>
</evidence>
<feature type="region of interest" description="Disordered" evidence="2">
    <location>
        <begin position="1271"/>
        <end position="1293"/>
    </location>
</feature>
<feature type="region of interest" description="Disordered" evidence="2">
    <location>
        <begin position="1161"/>
        <end position="1220"/>
    </location>
</feature>
<comment type="similarity">
    <text evidence="1">Belongs to the RRP12 family.</text>
</comment>
<feature type="compositionally biased region" description="Basic and acidic residues" evidence="2">
    <location>
        <begin position="1161"/>
        <end position="1194"/>
    </location>
</feature>
<dbReference type="Pfam" id="PF25772">
    <property type="entry name" value="HEAT_RRP12_N"/>
    <property type="match status" value="1"/>
</dbReference>
<feature type="compositionally biased region" description="Acidic residues" evidence="2">
    <location>
        <begin position="1110"/>
        <end position="1121"/>
    </location>
</feature>
<dbReference type="InterPro" id="IPR057860">
    <property type="entry name" value="HEAT_RRP12_N"/>
</dbReference>
<reference evidence="5" key="1">
    <citation type="submission" date="2023-03" db="EMBL/GenBank/DDBJ databases">
        <authorList>
            <person name="Julca I."/>
        </authorList>
    </citation>
    <scope>NUCLEOTIDE SEQUENCE</scope>
</reference>
<dbReference type="InterPro" id="IPR016024">
    <property type="entry name" value="ARM-type_fold"/>
</dbReference>
<sequence length="1293" mass="143521">MEGIEMEDPEFHQSAEDSDVCARILLQFDDAANEHHLHVCAAIGAMSQELKEQNLPLKPLSYFGATCSSLQRLSSAAETETPGHLVDALVTILSEVIELLQKAVLRKKFDYLADLLMKVLRLKSVGPDGVISGLKCVSHLAVENLSWAEVSPLFGVLVGYLTDDGTNIRKQAHSHLRHVLESYEMSPMHTPLLAPASEAVTKVFERSLLLAGGTNSNVSEGPKGAQEVLYILDALRICLPYMTSKSSTKILKYFKSLLELRQPLVTRRITDCVNAFCLVPSKDVSPEAILDLLCSLAASVSNESSADSLTFTARLLDVGIKRVYMLNRQICVVKLPIFFNALSDILASEHEEALLAAVQTCKSLINGCIDENLVKQGVDQITLNANVETRKSMPTIIEKVCATVGSLLDYNFSAVWDKSFQVLSALFDKLGQSSSYFLKGALQSLADMQKLPDEDFRFRKELHECVGSALCAMGPETFLSILPLNLNSEDLSEANLWLFPILKQYTVGAQLSFFTKSLLGMIKDMKQKSTLLEQNGRIISARNFDGIVYSLWSLLPSFCNYPRDTAKSFKDLGKAICSAIQTEDHVRGIICSSLQILVQQNKKILEGKENLSLSDPSISDEHDLSISEKQAISYYSPQIAADNLSALRSSAHELLSALMGVFFKSSKDSVGPIQVAIAELASVAEKKAVTGLFKSTMHKLLKVTQEVGEAANSGGLNSMQLDSLAGERSLSSARAQLLDLSVSLLPGLDDKEIDILYLALVPGLKDVDGLIQKKAYKVLSLIIRDSEEFVSRKLEELLSLMIEVLPSCHFSAKRHRLDSLYFLIAHLSKNVCEQNLHGRIASFLTEIILAVKEGNKKTRNRAYDILVQVGHIYGDEEKGGQKEDLHKLFNMVAGGLAGETPQMISASVKGLARLAYEFSDLLSMTYALLPSTFLLLQRKNKEVIKAGLGLLKVLVVKSQAENLETHLRDLVEGLLNWQDSSKNHFKAKVKSLVEMLIKRCGMEAVKGVTPEEHLKLLINIRKIKEHKEKKRASGLEETRSHQSKATTSRQSKWNHTKIFSDFGDEETENSDSDYMDVKTLSAGRNKTATMSKSRASSKRARSAAKGLQEDLLDQADDEPLDLLDRQRTRSALRSSNHLKRKPESDDELEIDSEGRLIISESEKKSKKDKEMFSDLDFDVKSRAESHVSKNSENTRKRRKTTESGWSYTGKEYASKKAGGDLKRKDKFEPYAYWPLDRKMLSRRPEQKASARKGMASVVKLTKSLEGKSVSSALSVKGPKFMKVKKKAKHNKKR</sequence>
<dbReference type="PANTHER" id="PTHR48445">
    <property type="entry name" value="OS02G0782100 PROTEIN"/>
    <property type="match status" value="1"/>
</dbReference>
<feature type="compositionally biased region" description="Basic residues" evidence="2">
    <location>
        <begin position="1279"/>
        <end position="1293"/>
    </location>
</feature>
<dbReference type="InterPro" id="IPR011989">
    <property type="entry name" value="ARM-like"/>
</dbReference>
<dbReference type="InterPro" id="IPR012978">
    <property type="entry name" value="HEAT_RRP12"/>
</dbReference>
<protein>
    <submittedName>
        <fullName evidence="5">OLC1v1037959C1</fullName>
    </submittedName>
</protein>
<proteinExistence type="inferred from homology"/>
<dbReference type="EMBL" id="OX459120">
    <property type="protein sequence ID" value="CAI9100785.1"/>
    <property type="molecule type" value="Genomic_DNA"/>
</dbReference>
<evidence type="ECO:0000256" key="1">
    <source>
        <dbReference type="ARBA" id="ARBA00007690"/>
    </source>
</evidence>
<dbReference type="Gene3D" id="1.25.10.10">
    <property type="entry name" value="Leucine-rich Repeat Variant"/>
    <property type="match status" value="2"/>
</dbReference>
<feature type="compositionally biased region" description="Polar residues" evidence="2">
    <location>
        <begin position="1043"/>
        <end position="1052"/>
    </location>
</feature>
<dbReference type="PANTHER" id="PTHR48445:SF1">
    <property type="entry name" value="OS02G0782100 PROTEIN"/>
    <property type="match status" value="1"/>
</dbReference>
<feature type="domain" description="RRP12 N-terminal HEAT" evidence="4">
    <location>
        <begin position="6"/>
        <end position="284"/>
    </location>
</feature>
<evidence type="ECO:0000259" key="4">
    <source>
        <dbReference type="Pfam" id="PF25772"/>
    </source>
</evidence>
<feature type="region of interest" description="Disordered" evidence="2">
    <location>
        <begin position="1028"/>
        <end position="1052"/>
    </location>
</feature>
<gene>
    <name evidence="5" type="ORF">OLC1_LOCUS10530</name>
</gene>